<keyword evidence="2" id="KW-0489">Methyltransferase</keyword>
<reference evidence="2" key="2">
    <citation type="journal article" date="2021" name="Microbiome">
        <title>Successional dynamics and alternative stable states in a saline activated sludge microbial community over 9 years.</title>
        <authorList>
            <person name="Wang Y."/>
            <person name="Ye J."/>
            <person name="Ju F."/>
            <person name="Liu L."/>
            <person name="Boyd J.A."/>
            <person name="Deng Y."/>
            <person name="Parks D.H."/>
            <person name="Jiang X."/>
            <person name="Yin X."/>
            <person name="Woodcroft B.J."/>
            <person name="Tyson G.W."/>
            <person name="Hugenholtz P."/>
            <person name="Polz M.F."/>
            <person name="Zhang T."/>
        </authorList>
    </citation>
    <scope>NUCLEOTIDE SEQUENCE</scope>
    <source>
        <strain evidence="2">HKST-UBA10</strain>
    </source>
</reference>
<feature type="domain" description="Methyltransferase type 11" evidence="1">
    <location>
        <begin position="55"/>
        <end position="151"/>
    </location>
</feature>
<proteinExistence type="predicted"/>
<dbReference type="SUPFAM" id="SSF53335">
    <property type="entry name" value="S-adenosyl-L-methionine-dependent methyltransferases"/>
    <property type="match status" value="1"/>
</dbReference>
<protein>
    <submittedName>
        <fullName evidence="2">Class I SAM-dependent methyltransferase</fullName>
    </submittedName>
</protein>
<dbReference type="Pfam" id="PF08241">
    <property type="entry name" value="Methyltransf_11"/>
    <property type="match status" value="1"/>
</dbReference>
<dbReference type="PANTHER" id="PTHR43861:SF1">
    <property type="entry name" value="TRANS-ACONITATE 2-METHYLTRANSFERASE"/>
    <property type="match status" value="1"/>
</dbReference>
<gene>
    <name evidence="2" type="ORF">KC660_00730</name>
</gene>
<dbReference type="PANTHER" id="PTHR43861">
    <property type="entry name" value="TRANS-ACONITATE 2-METHYLTRANSFERASE-RELATED"/>
    <property type="match status" value="1"/>
</dbReference>
<reference evidence="2" key="1">
    <citation type="submission" date="2020-04" db="EMBL/GenBank/DDBJ databases">
        <authorList>
            <person name="Zhang T."/>
        </authorList>
    </citation>
    <scope>NUCLEOTIDE SEQUENCE</scope>
    <source>
        <strain evidence="2">HKST-UBA10</strain>
    </source>
</reference>
<sequence length="256" mass="29323">MPSKRSSKEIISENQKTWDKVADQFVNASSLPDWGPFGVGSDLNLFPQIKGKTFLEIGCGSGRSIKYLTKKGAKKVYGLDISSEQIKEATKHNKKEIELGEVELIQGSMEKKLKIEPVDYVYSVYAIGWTPEPEKTLKNIYSYLKPGGLFIWSWDHTIFSDVSYEDGKFVVIYSYHDENLLAIKDWKAKGSTANITYRKTSTWFQLLRKAGFEIDAYYEPEPRNLNRGHEDPKKYYSIQKAKLVPSSFVFVCRKGK</sequence>
<evidence type="ECO:0000259" key="1">
    <source>
        <dbReference type="Pfam" id="PF08241"/>
    </source>
</evidence>
<dbReference type="AlphaFoldDB" id="A0A955RI16"/>
<evidence type="ECO:0000313" key="2">
    <source>
        <dbReference type="EMBL" id="MCA9381915.1"/>
    </source>
</evidence>
<dbReference type="GO" id="GO:0032259">
    <property type="term" value="P:methylation"/>
    <property type="evidence" value="ECO:0007669"/>
    <property type="project" value="UniProtKB-KW"/>
</dbReference>
<dbReference type="InterPro" id="IPR013216">
    <property type="entry name" value="Methyltransf_11"/>
</dbReference>
<organism evidence="2 3">
    <name type="scientific">Candidatus Dojkabacteria bacterium</name>
    <dbReference type="NCBI Taxonomy" id="2099670"/>
    <lineage>
        <taxon>Bacteria</taxon>
        <taxon>Candidatus Dojkabacteria</taxon>
    </lineage>
</organism>
<comment type="caution">
    <text evidence="2">The sequence shown here is derived from an EMBL/GenBank/DDBJ whole genome shotgun (WGS) entry which is preliminary data.</text>
</comment>
<accession>A0A955RI16</accession>
<keyword evidence="2" id="KW-0808">Transferase</keyword>
<dbReference type="Proteomes" id="UP000782843">
    <property type="component" value="Unassembled WGS sequence"/>
</dbReference>
<dbReference type="Gene3D" id="3.40.50.150">
    <property type="entry name" value="Vaccinia Virus protein VP39"/>
    <property type="match status" value="1"/>
</dbReference>
<dbReference type="InterPro" id="IPR029063">
    <property type="entry name" value="SAM-dependent_MTases_sf"/>
</dbReference>
<name>A0A955RI16_9BACT</name>
<dbReference type="CDD" id="cd02440">
    <property type="entry name" value="AdoMet_MTases"/>
    <property type="match status" value="1"/>
</dbReference>
<dbReference type="GO" id="GO:0008757">
    <property type="term" value="F:S-adenosylmethionine-dependent methyltransferase activity"/>
    <property type="evidence" value="ECO:0007669"/>
    <property type="project" value="InterPro"/>
</dbReference>
<evidence type="ECO:0000313" key="3">
    <source>
        <dbReference type="Proteomes" id="UP000782843"/>
    </source>
</evidence>
<dbReference type="EMBL" id="JAGQLG010000026">
    <property type="protein sequence ID" value="MCA9381915.1"/>
    <property type="molecule type" value="Genomic_DNA"/>
</dbReference>